<organism evidence="2 3">
    <name type="scientific">Virgisporangium aurantiacum</name>
    <dbReference type="NCBI Taxonomy" id="175570"/>
    <lineage>
        <taxon>Bacteria</taxon>
        <taxon>Bacillati</taxon>
        <taxon>Actinomycetota</taxon>
        <taxon>Actinomycetes</taxon>
        <taxon>Micromonosporales</taxon>
        <taxon>Micromonosporaceae</taxon>
        <taxon>Virgisporangium</taxon>
    </lineage>
</organism>
<keyword evidence="1" id="KW-1133">Transmembrane helix</keyword>
<accession>A0A8J4E5L9</accession>
<dbReference type="EMBL" id="BOPG01000078">
    <property type="protein sequence ID" value="GIJ62456.1"/>
    <property type="molecule type" value="Genomic_DNA"/>
</dbReference>
<evidence type="ECO:0000256" key="1">
    <source>
        <dbReference type="SAM" id="Phobius"/>
    </source>
</evidence>
<evidence type="ECO:0000313" key="3">
    <source>
        <dbReference type="Proteomes" id="UP000612585"/>
    </source>
</evidence>
<feature type="transmembrane region" description="Helical" evidence="1">
    <location>
        <begin position="41"/>
        <end position="66"/>
    </location>
</feature>
<dbReference type="AlphaFoldDB" id="A0A8J4E5L9"/>
<comment type="caution">
    <text evidence="2">The sequence shown here is derived from an EMBL/GenBank/DDBJ whole genome shotgun (WGS) entry which is preliminary data.</text>
</comment>
<dbReference type="RefSeq" id="WP_239152562.1">
    <property type="nucleotide sequence ID" value="NZ_BOPG01000078.1"/>
</dbReference>
<name>A0A8J4E5L9_9ACTN</name>
<evidence type="ECO:0000313" key="2">
    <source>
        <dbReference type="EMBL" id="GIJ62456.1"/>
    </source>
</evidence>
<proteinExistence type="predicted"/>
<sequence>MPIRVVLFMFALALAVVFAMFAAVGAGVLAHLRGSHPAASLAAGAVAFGATLTLATLLGGLAHAVLYT</sequence>
<feature type="transmembrane region" description="Helical" evidence="1">
    <location>
        <begin position="6"/>
        <end position="29"/>
    </location>
</feature>
<reference evidence="2" key="1">
    <citation type="submission" date="2021-01" db="EMBL/GenBank/DDBJ databases">
        <title>Whole genome shotgun sequence of Virgisporangium aurantiacum NBRC 16421.</title>
        <authorList>
            <person name="Komaki H."/>
            <person name="Tamura T."/>
        </authorList>
    </citation>
    <scope>NUCLEOTIDE SEQUENCE</scope>
    <source>
        <strain evidence="2">NBRC 16421</strain>
    </source>
</reference>
<dbReference type="Proteomes" id="UP000612585">
    <property type="component" value="Unassembled WGS sequence"/>
</dbReference>
<gene>
    <name evidence="2" type="ORF">Vau01_099720</name>
</gene>
<keyword evidence="1" id="KW-0812">Transmembrane</keyword>
<keyword evidence="1" id="KW-0472">Membrane</keyword>
<keyword evidence="3" id="KW-1185">Reference proteome</keyword>
<protein>
    <submittedName>
        <fullName evidence="2">Uncharacterized protein</fullName>
    </submittedName>
</protein>